<comment type="subcellular location">
    <subcellularLocation>
        <location evidence="1">Nucleus</location>
    </subcellularLocation>
</comment>
<dbReference type="STRING" id="1661398.A0A482VS07"/>
<evidence type="ECO:0000256" key="3">
    <source>
        <dbReference type="ARBA" id="ARBA00022833"/>
    </source>
</evidence>
<dbReference type="SMART" id="SM00132">
    <property type="entry name" value="LIM"/>
    <property type="match status" value="1"/>
</dbReference>
<dbReference type="InterPro" id="IPR047169">
    <property type="entry name" value="ISL1/2-like"/>
</dbReference>
<reference evidence="8 9" key="1">
    <citation type="submission" date="2017-03" db="EMBL/GenBank/DDBJ databases">
        <title>Genome of the blue death feigning beetle - Asbolus verrucosus.</title>
        <authorList>
            <person name="Rider S.D."/>
        </authorList>
    </citation>
    <scope>NUCLEOTIDE SEQUENCE [LARGE SCALE GENOMIC DNA]</scope>
    <source>
        <strain evidence="8">Butters</strain>
        <tissue evidence="8">Head and leg muscle</tissue>
    </source>
</reference>
<protein>
    <submittedName>
        <fullName evidence="8">LIM domain containing protein</fullName>
    </submittedName>
</protein>
<evidence type="ECO:0000256" key="2">
    <source>
        <dbReference type="ARBA" id="ARBA00022723"/>
    </source>
</evidence>
<gene>
    <name evidence="8" type="ORF">BDFB_015020</name>
</gene>
<accession>A0A482VS07</accession>
<evidence type="ECO:0000259" key="7">
    <source>
        <dbReference type="PROSITE" id="PS50023"/>
    </source>
</evidence>
<dbReference type="Pfam" id="PF00412">
    <property type="entry name" value="LIM"/>
    <property type="match status" value="1"/>
</dbReference>
<dbReference type="Gene3D" id="2.10.110.10">
    <property type="entry name" value="Cysteine Rich Protein"/>
    <property type="match status" value="1"/>
</dbReference>
<dbReference type="GO" id="GO:0046872">
    <property type="term" value="F:metal ion binding"/>
    <property type="evidence" value="ECO:0007669"/>
    <property type="project" value="UniProtKB-KW"/>
</dbReference>
<dbReference type="GO" id="GO:0005634">
    <property type="term" value="C:nucleus"/>
    <property type="evidence" value="ECO:0007669"/>
    <property type="project" value="UniProtKB-SubCell"/>
</dbReference>
<organism evidence="8 9">
    <name type="scientific">Asbolus verrucosus</name>
    <name type="common">Desert ironclad beetle</name>
    <dbReference type="NCBI Taxonomy" id="1661398"/>
    <lineage>
        <taxon>Eukaryota</taxon>
        <taxon>Metazoa</taxon>
        <taxon>Ecdysozoa</taxon>
        <taxon>Arthropoda</taxon>
        <taxon>Hexapoda</taxon>
        <taxon>Insecta</taxon>
        <taxon>Pterygota</taxon>
        <taxon>Neoptera</taxon>
        <taxon>Endopterygota</taxon>
        <taxon>Coleoptera</taxon>
        <taxon>Polyphaga</taxon>
        <taxon>Cucujiformia</taxon>
        <taxon>Tenebrionidae</taxon>
        <taxon>Pimeliinae</taxon>
        <taxon>Asbolus</taxon>
    </lineage>
</organism>
<dbReference type="AlphaFoldDB" id="A0A482VS07"/>
<keyword evidence="9" id="KW-1185">Reference proteome</keyword>
<keyword evidence="4 5" id="KW-0440">LIM domain</keyword>
<evidence type="ECO:0000313" key="8">
    <source>
        <dbReference type="EMBL" id="RZC35711.1"/>
    </source>
</evidence>
<dbReference type="PANTHER" id="PTHR24204">
    <property type="entry name" value="INSULIN GENE ENHANCER PROTEIN"/>
    <property type="match status" value="1"/>
</dbReference>
<feature type="domain" description="LIM zinc-binding" evidence="7">
    <location>
        <begin position="2"/>
        <end position="64"/>
    </location>
</feature>
<keyword evidence="3 5" id="KW-0862">Zinc</keyword>
<dbReference type="InterPro" id="IPR001781">
    <property type="entry name" value="Znf_LIM"/>
</dbReference>
<evidence type="ECO:0000256" key="5">
    <source>
        <dbReference type="PROSITE-ProRule" id="PRU00125"/>
    </source>
</evidence>
<dbReference type="GO" id="GO:0000981">
    <property type="term" value="F:DNA-binding transcription factor activity, RNA polymerase II-specific"/>
    <property type="evidence" value="ECO:0007669"/>
    <property type="project" value="InterPro"/>
</dbReference>
<name>A0A482VS07_ASBVE</name>
<evidence type="ECO:0000256" key="4">
    <source>
        <dbReference type="ARBA" id="ARBA00023038"/>
    </source>
</evidence>
<dbReference type="EMBL" id="QDEB01068441">
    <property type="protein sequence ID" value="RZC35711.1"/>
    <property type="molecule type" value="Genomic_DNA"/>
</dbReference>
<feature type="region of interest" description="Disordered" evidence="6">
    <location>
        <begin position="82"/>
        <end position="138"/>
    </location>
</feature>
<dbReference type="PROSITE" id="PS00478">
    <property type="entry name" value="LIM_DOMAIN_1"/>
    <property type="match status" value="1"/>
</dbReference>
<comment type="caution">
    <text evidence="8">The sequence shown here is derived from an EMBL/GenBank/DDBJ whole genome shotgun (WGS) entry which is preliminary data.</text>
</comment>
<dbReference type="GO" id="GO:0007409">
    <property type="term" value="P:axonogenesis"/>
    <property type="evidence" value="ECO:0007669"/>
    <property type="project" value="TreeGrafter"/>
</dbReference>
<dbReference type="Proteomes" id="UP000292052">
    <property type="component" value="Unassembled WGS sequence"/>
</dbReference>
<dbReference type="GO" id="GO:0045944">
    <property type="term" value="P:positive regulation of transcription by RNA polymerase II"/>
    <property type="evidence" value="ECO:0007669"/>
    <property type="project" value="InterPro"/>
</dbReference>
<proteinExistence type="predicted"/>
<dbReference type="CDD" id="cd09377">
    <property type="entry name" value="LIM2_Lhx2_Lhx9"/>
    <property type="match status" value="1"/>
</dbReference>
<keyword evidence="2 5" id="KW-0479">Metal-binding</keyword>
<dbReference type="OrthoDB" id="9990008at2759"/>
<evidence type="ECO:0000313" key="9">
    <source>
        <dbReference type="Proteomes" id="UP000292052"/>
    </source>
</evidence>
<dbReference type="PANTHER" id="PTHR24204:SF8">
    <property type="entry name" value="TAILUP, ISOFORM A"/>
    <property type="match status" value="1"/>
</dbReference>
<feature type="compositionally biased region" description="Basic residues" evidence="6">
    <location>
        <begin position="117"/>
        <end position="126"/>
    </location>
</feature>
<dbReference type="PROSITE" id="PS50023">
    <property type="entry name" value="LIM_DOMAIN_2"/>
    <property type="match status" value="1"/>
</dbReference>
<dbReference type="GO" id="GO:0048665">
    <property type="term" value="P:neuron fate specification"/>
    <property type="evidence" value="ECO:0007669"/>
    <property type="project" value="InterPro"/>
</dbReference>
<evidence type="ECO:0000256" key="6">
    <source>
        <dbReference type="SAM" id="MobiDB-lite"/>
    </source>
</evidence>
<sequence>MKRCARCQATIISSELVMRARDLVFHVHCFSCAVCNSPLTKGDHFGMRDGAVLCRLHFEMPVTESLPPGMFPPGMHHYPPPFPSPEFHHHTQIPPPAPVESVGKVPFFNGAPTTPRQKGRPRKRKPKDLEGMTASLGE</sequence>
<dbReference type="FunFam" id="2.10.110.10:FF:000177">
    <property type="entry name" value="LIM homeobox 9"/>
    <property type="match status" value="1"/>
</dbReference>
<evidence type="ECO:0000256" key="1">
    <source>
        <dbReference type="ARBA" id="ARBA00004123"/>
    </source>
</evidence>
<dbReference type="SUPFAM" id="SSF57716">
    <property type="entry name" value="Glucocorticoid receptor-like (DNA-binding domain)"/>
    <property type="match status" value="1"/>
</dbReference>